<evidence type="ECO:0000256" key="1">
    <source>
        <dbReference type="ARBA" id="ARBA00022723"/>
    </source>
</evidence>
<protein>
    <recommendedName>
        <fullName evidence="4 5">o-succinylbenzoate synthase</fullName>
        <shortName evidence="4">OSB synthase</shortName>
        <shortName evidence="4">OSBS</shortName>
        <ecNumber evidence="4 5">4.2.1.113</ecNumber>
    </recommendedName>
    <alternativeName>
        <fullName evidence="4">4-(2'-carboxyphenyl)-4-oxybutyric acid synthase</fullName>
    </alternativeName>
    <alternativeName>
        <fullName evidence="4">o-succinylbenzoic acid synthase</fullName>
    </alternativeName>
</protein>
<dbReference type="AlphaFoldDB" id="A0A2U8E6E2"/>
<dbReference type="NCBIfam" id="TIGR01927">
    <property type="entry name" value="menC_gam_Gplu"/>
    <property type="match status" value="1"/>
</dbReference>
<feature type="binding site" evidence="4">
    <location>
        <position position="189"/>
    </location>
    <ligand>
        <name>Mg(2+)</name>
        <dbReference type="ChEBI" id="CHEBI:18420"/>
    </ligand>
</feature>
<keyword evidence="4" id="KW-0474">Menaquinone biosynthesis</keyword>
<dbReference type="Pfam" id="PF21508">
    <property type="entry name" value="MenC_N"/>
    <property type="match status" value="1"/>
</dbReference>
<dbReference type="Pfam" id="PF13378">
    <property type="entry name" value="MR_MLE_C"/>
    <property type="match status" value="1"/>
</dbReference>
<dbReference type="GO" id="GO:0043748">
    <property type="term" value="F:O-succinylbenzoate synthase activity"/>
    <property type="evidence" value="ECO:0007669"/>
    <property type="project" value="UniProtKB-EC"/>
</dbReference>
<dbReference type="EC" id="4.2.1.113" evidence="4 5"/>
<feature type="binding site" evidence="4">
    <location>
        <position position="243"/>
    </location>
    <ligand>
        <name>Mg(2+)</name>
        <dbReference type="ChEBI" id="CHEBI:18420"/>
    </ligand>
</feature>
<organism evidence="7 8">
    <name type="scientific">Ereboglobus luteus</name>
    <dbReference type="NCBI Taxonomy" id="1796921"/>
    <lineage>
        <taxon>Bacteria</taxon>
        <taxon>Pseudomonadati</taxon>
        <taxon>Verrucomicrobiota</taxon>
        <taxon>Opitutia</taxon>
        <taxon>Opitutales</taxon>
        <taxon>Opitutaceae</taxon>
        <taxon>Ereboglobus</taxon>
    </lineage>
</organism>
<comment type="pathway">
    <text evidence="4">Quinol/quinone metabolism; menaquinone biosynthesis.</text>
</comment>
<comment type="pathway">
    <text evidence="4">Quinol/quinone metabolism; 1,4-dihydroxy-2-naphthoate biosynthesis; 1,4-dihydroxy-2-naphthoate from chorismate: step 4/7.</text>
</comment>
<dbReference type="Gene3D" id="3.20.20.120">
    <property type="entry name" value="Enolase-like C-terminal domain"/>
    <property type="match status" value="1"/>
</dbReference>
<keyword evidence="3 4" id="KW-0456">Lyase</keyword>
<dbReference type="InterPro" id="IPR041338">
    <property type="entry name" value="OSBS_N"/>
</dbReference>
<dbReference type="GO" id="GO:0000287">
    <property type="term" value="F:magnesium ion binding"/>
    <property type="evidence" value="ECO:0007669"/>
    <property type="project" value="UniProtKB-UniRule"/>
</dbReference>
<dbReference type="Gene3D" id="3.30.390.10">
    <property type="entry name" value="Enolase-like, N-terminal domain"/>
    <property type="match status" value="1"/>
</dbReference>
<dbReference type="PANTHER" id="PTHR48073">
    <property type="entry name" value="O-SUCCINYLBENZOATE SYNTHASE-RELATED"/>
    <property type="match status" value="1"/>
</dbReference>
<feature type="active site" description="Proton acceptor" evidence="4">
    <location>
        <position position="267"/>
    </location>
</feature>
<dbReference type="InterPro" id="IPR029017">
    <property type="entry name" value="Enolase-like_N"/>
</dbReference>
<evidence type="ECO:0000313" key="8">
    <source>
        <dbReference type="Proteomes" id="UP000244896"/>
    </source>
</evidence>
<keyword evidence="2 4" id="KW-0460">Magnesium</keyword>
<comment type="similarity">
    <text evidence="4">Belongs to the mandelate racemase/muconate lactonizing enzyme family. MenC type 1 subfamily.</text>
</comment>
<evidence type="ECO:0000256" key="5">
    <source>
        <dbReference type="NCBIfam" id="TIGR01927"/>
    </source>
</evidence>
<comment type="cofactor">
    <cofactor evidence="4">
        <name>a divalent metal cation</name>
        <dbReference type="ChEBI" id="CHEBI:60240"/>
    </cofactor>
</comment>
<dbReference type="SUPFAM" id="SSF54826">
    <property type="entry name" value="Enolase N-terminal domain-like"/>
    <property type="match status" value="1"/>
</dbReference>
<keyword evidence="1 4" id="KW-0479">Metal-binding</keyword>
<feature type="active site" description="Proton donor" evidence="4">
    <location>
        <position position="160"/>
    </location>
</feature>
<name>A0A2U8E6E2_9BACT</name>
<comment type="catalytic activity">
    <reaction evidence="4">
        <text>(1R,6R)-6-hydroxy-2-succinyl-cyclohexa-2,4-diene-1-carboxylate = 2-succinylbenzoate + H2O</text>
        <dbReference type="Rhea" id="RHEA:10196"/>
        <dbReference type="ChEBI" id="CHEBI:15377"/>
        <dbReference type="ChEBI" id="CHEBI:18325"/>
        <dbReference type="ChEBI" id="CHEBI:58689"/>
        <dbReference type="EC" id="4.2.1.113"/>
    </reaction>
</comment>
<evidence type="ECO:0000259" key="6">
    <source>
        <dbReference type="SMART" id="SM00922"/>
    </source>
</evidence>
<dbReference type="OrthoDB" id="3725747at2"/>
<dbReference type="UniPathway" id="UPA00079"/>
<dbReference type="PANTHER" id="PTHR48073:SF2">
    <property type="entry name" value="O-SUCCINYLBENZOATE SYNTHASE"/>
    <property type="match status" value="1"/>
</dbReference>
<proteinExistence type="inferred from homology"/>
<dbReference type="NCBIfam" id="NF002739">
    <property type="entry name" value="PRK02714.1"/>
    <property type="match status" value="1"/>
</dbReference>
<feature type="domain" description="Mandelate racemase/muconate lactonizing enzyme C-terminal" evidence="6">
    <location>
        <begin position="139"/>
        <end position="239"/>
    </location>
</feature>
<reference evidence="7 8" key="1">
    <citation type="journal article" date="2018" name="Syst. Appl. Microbiol.">
        <title>Ereboglobus luteus gen. nov. sp. nov. from cockroach guts, and new insights into the oxygen relationship of the genera Opitutus and Didymococcus (Verrucomicrobia: Opitutaceae).</title>
        <authorList>
            <person name="Tegtmeier D."/>
            <person name="Belitz A."/>
            <person name="Radek R."/>
            <person name="Heimerl T."/>
            <person name="Brune A."/>
        </authorList>
    </citation>
    <scope>NUCLEOTIDE SEQUENCE [LARGE SCALE GENOMIC DNA]</scope>
    <source>
        <strain evidence="7 8">Ho45</strain>
    </source>
</reference>
<comment type="function">
    <text evidence="4">Converts 2-succinyl-6-hydroxy-2,4-cyclohexadiene-1-carboxylate (SHCHC) to 2-succinylbenzoate (OSB).</text>
</comment>
<dbReference type="GO" id="GO:0009234">
    <property type="term" value="P:menaquinone biosynthetic process"/>
    <property type="evidence" value="ECO:0007669"/>
    <property type="project" value="UniProtKB-UniRule"/>
</dbReference>
<dbReference type="KEGG" id="elut:CKA38_14995"/>
<feature type="binding site" evidence="4">
    <location>
        <position position="215"/>
    </location>
    <ligand>
        <name>Mg(2+)</name>
        <dbReference type="ChEBI" id="CHEBI:18420"/>
    </ligand>
</feature>
<dbReference type="UniPathway" id="UPA01057">
    <property type="reaction ID" value="UER00165"/>
</dbReference>
<dbReference type="SFLD" id="SFLDG00180">
    <property type="entry name" value="muconate_cycloisomerase"/>
    <property type="match status" value="1"/>
</dbReference>
<evidence type="ECO:0000313" key="7">
    <source>
        <dbReference type="EMBL" id="AWI10390.1"/>
    </source>
</evidence>
<dbReference type="SMART" id="SM00922">
    <property type="entry name" value="MR_MLE"/>
    <property type="match status" value="1"/>
</dbReference>
<dbReference type="InterPro" id="IPR010196">
    <property type="entry name" value="OSB_synthase_MenC1"/>
</dbReference>
<dbReference type="HAMAP" id="MF_00470">
    <property type="entry name" value="MenC_1"/>
    <property type="match status" value="1"/>
</dbReference>
<keyword evidence="8" id="KW-1185">Reference proteome</keyword>
<dbReference type="InterPro" id="IPR013342">
    <property type="entry name" value="Mandelate_racemase_C"/>
</dbReference>
<dbReference type="SFLD" id="SFLDF00009">
    <property type="entry name" value="o-succinylbenzoate_synthase"/>
    <property type="match status" value="1"/>
</dbReference>
<evidence type="ECO:0000256" key="3">
    <source>
        <dbReference type="ARBA" id="ARBA00023239"/>
    </source>
</evidence>
<dbReference type="CDD" id="cd03320">
    <property type="entry name" value="OSBS"/>
    <property type="match status" value="1"/>
</dbReference>
<dbReference type="Proteomes" id="UP000244896">
    <property type="component" value="Chromosome"/>
</dbReference>
<evidence type="ECO:0000256" key="4">
    <source>
        <dbReference type="HAMAP-Rule" id="MF_00470"/>
    </source>
</evidence>
<gene>
    <name evidence="4" type="primary">menC</name>
    <name evidence="7" type="ORF">CKA38_14995</name>
</gene>
<accession>A0A2U8E6E2</accession>
<dbReference type="EMBL" id="CP023004">
    <property type="protein sequence ID" value="AWI10390.1"/>
    <property type="molecule type" value="Genomic_DNA"/>
</dbReference>
<dbReference type="InterPro" id="IPR029065">
    <property type="entry name" value="Enolase_C-like"/>
</dbReference>
<dbReference type="SUPFAM" id="SSF51604">
    <property type="entry name" value="Enolase C-terminal domain-like"/>
    <property type="match status" value="1"/>
</dbReference>
<dbReference type="RefSeq" id="WP_108826291.1">
    <property type="nucleotide sequence ID" value="NZ_CP023004.1"/>
</dbReference>
<evidence type="ECO:0000256" key="2">
    <source>
        <dbReference type="ARBA" id="ARBA00022842"/>
    </source>
</evidence>
<dbReference type="SFLD" id="SFLDS00001">
    <property type="entry name" value="Enolase"/>
    <property type="match status" value="1"/>
</dbReference>
<sequence>MCCCGRLDKIAVNYTFAYRRYSLPFRTPLRTAHGLWTRREGLLARLEREDGGVGFGECAPIPWFGTETVAEATDVCATLGARVSDEQIGEIDAARYPCLRFALGRAKFSAGLAADASQDRAARTEASPYLPVAALVLAGRVAVGKISALADDGFRAFKWKVGAGDMADELALLDDVCAALPQGARLRLDANGAWDRRGAERWLSRCVGYPVEFIEQPVAADAAGAEDLLLGLAADYPVPIALDESVVGAGDVGGWLDLDWPGIYVIKPSLLGDVDDALKRLPKSRTVFSSAIETGVGAKSALNMAFEFFAGTEKPRALGFGVWPLFEDARFDGPRAAPFVRAKDLERLKPEILWNALN</sequence>
<dbReference type="InterPro" id="IPR036849">
    <property type="entry name" value="Enolase-like_C_sf"/>
</dbReference>